<dbReference type="GO" id="GO:0030151">
    <property type="term" value="F:molybdenum ion binding"/>
    <property type="evidence" value="ECO:0007669"/>
    <property type="project" value="InterPro"/>
</dbReference>
<dbReference type="GO" id="GO:0003824">
    <property type="term" value="F:catalytic activity"/>
    <property type="evidence" value="ECO:0007669"/>
    <property type="project" value="InterPro"/>
</dbReference>
<dbReference type="PROSITE" id="PS51340">
    <property type="entry name" value="MOSC"/>
    <property type="match status" value="1"/>
</dbReference>
<accession>A0A3D9HF02</accession>
<evidence type="ECO:0000313" key="2">
    <source>
        <dbReference type="EMBL" id="RED48059.1"/>
    </source>
</evidence>
<dbReference type="InterPro" id="IPR011037">
    <property type="entry name" value="Pyrv_Knase-like_insert_dom_sf"/>
</dbReference>
<keyword evidence="3" id="KW-1185">Reference proteome</keyword>
<dbReference type="Pfam" id="PF03473">
    <property type="entry name" value="MOSC"/>
    <property type="match status" value="1"/>
</dbReference>
<dbReference type="OrthoDB" id="581532at2"/>
<organism evidence="2 3">
    <name type="scientific">Aestuariispira insulae</name>
    <dbReference type="NCBI Taxonomy" id="1461337"/>
    <lineage>
        <taxon>Bacteria</taxon>
        <taxon>Pseudomonadati</taxon>
        <taxon>Pseudomonadota</taxon>
        <taxon>Alphaproteobacteria</taxon>
        <taxon>Rhodospirillales</taxon>
        <taxon>Kiloniellaceae</taxon>
        <taxon>Aestuariispira</taxon>
    </lineage>
</organism>
<dbReference type="Gene3D" id="2.40.33.20">
    <property type="entry name" value="PK beta-barrel domain-like"/>
    <property type="match status" value="1"/>
</dbReference>
<sequence>MLQCMKIQIDEICRYPVKGLAADIISETNLVPGEGLPYDRRWGIIHASSDVDPAAPAWAPKKNFLMLARDEKLAQLGLEFDEENGQLTITRKGKPVSRGVIRDHIGRQTLQTFLSAFMPTGSRGMPKIVEAPASDGFTDTQPNFVSLINLASVKDLEERVLQQPVHPHRFRGNLYFSGATPWVEGDWIAKKIKIGDVILAVEEMIGRCAATNVNPENGEVDMNVPLSLRRGFGHMDMGIYARVIEGGTIRQGDEITLVD</sequence>
<comment type="caution">
    <text evidence="2">The sequence shown here is derived from an EMBL/GenBank/DDBJ whole genome shotgun (WGS) entry which is preliminary data.</text>
</comment>
<feature type="domain" description="MOSC" evidence="1">
    <location>
        <begin position="107"/>
        <end position="258"/>
    </location>
</feature>
<evidence type="ECO:0000313" key="3">
    <source>
        <dbReference type="Proteomes" id="UP000256845"/>
    </source>
</evidence>
<dbReference type="Proteomes" id="UP000256845">
    <property type="component" value="Unassembled WGS sequence"/>
</dbReference>
<gene>
    <name evidence="2" type="ORF">DFP90_10877</name>
</gene>
<protein>
    <recommendedName>
        <fullName evidence="1">MOSC domain-containing protein</fullName>
    </recommendedName>
</protein>
<dbReference type="GO" id="GO:0030170">
    <property type="term" value="F:pyridoxal phosphate binding"/>
    <property type="evidence" value="ECO:0007669"/>
    <property type="project" value="InterPro"/>
</dbReference>
<dbReference type="EMBL" id="QRDW01000008">
    <property type="protein sequence ID" value="RED48059.1"/>
    <property type="molecule type" value="Genomic_DNA"/>
</dbReference>
<dbReference type="InterPro" id="IPR005302">
    <property type="entry name" value="MoCF_Sase_C"/>
</dbReference>
<dbReference type="AlphaFoldDB" id="A0A3D9HF02"/>
<proteinExistence type="predicted"/>
<dbReference type="SUPFAM" id="SSF50800">
    <property type="entry name" value="PK beta-barrel domain-like"/>
    <property type="match status" value="1"/>
</dbReference>
<evidence type="ECO:0000259" key="1">
    <source>
        <dbReference type="PROSITE" id="PS51340"/>
    </source>
</evidence>
<reference evidence="2 3" key="1">
    <citation type="submission" date="2018-07" db="EMBL/GenBank/DDBJ databases">
        <title>Genomic Encyclopedia of Type Strains, Phase III (KMG-III): the genomes of soil and plant-associated and newly described type strains.</title>
        <authorList>
            <person name="Whitman W."/>
        </authorList>
    </citation>
    <scope>NUCLEOTIDE SEQUENCE [LARGE SCALE GENOMIC DNA]</scope>
    <source>
        <strain evidence="2 3">CECT 8488</strain>
    </source>
</reference>
<name>A0A3D9HF02_9PROT</name>